<dbReference type="EMBL" id="BMWZ01000002">
    <property type="protein sequence ID" value="GGZ72969.1"/>
    <property type="molecule type" value="Genomic_DNA"/>
</dbReference>
<keyword evidence="2" id="KW-1185">Reference proteome</keyword>
<dbReference type="Proteomes" id="UP000636004">
    <property type="component" value="Unassembled WGS sequence"/>
</dbReference>
<comment type="caution">
    <text evidence="1">The sequence shown here is derived from an EMBL/GenBank/DDBJ whole genome shotgun (WGS) entry which is preliminary data.</text>
</comment>
<proteinExistence type="predicted"/>
<organism evidence="1 2">
    <name type="scientific">Algibacter mikhailovii</name>
    <dbReference type="NCBI Taxonomy" id="425498"/>
    <lineage>
        <taxon>Bacteria</taxon>
        <taxon>Pseudomonadati</taxon>
        <taxon>Bacteroidota</taxon>
        <taxon>Flavobacteriia</taxon>
        <taxon>Flavobacteriales</taxon>
        <taxon>Flavobacteriaceae</taxon>
        <taxon>Algibacter</taxon>
    </lineage>
</organism>
<reference evidence="1" key="1">
    <citation type="journal article" date="2014" name="Int. J. Syst. Evol. Microbiol.">
        <title>Complete genome sequence of Corynebacterium casei LMG S-19264T (=DSM 44701T), isolated from a smear-ripened cheese.</title>
        <authorList>
            <consortium name="US DOE Joint Genome Institute (JGI-PGF)"/>
            <person name="Walter F."/>
            <person name="Albersmeier A."/>
            <person name="Kalinowski J."/>
            <person name="Ruckert C."/>
        </authorList>
    </citation>
    <scope>NUCLEOTIDE SEQUENCE</scope>
    <source>
        <strain evidence="1">KCTC 12710</strain>
    </source>
</reference>
<accession>A0A918QYH0</accession>
<evidence type="ECO:0000313" key="1">
    <source>
        <dbReference type="EMBL" id="GGZ72969.1"/>
    </source>
</evidence>
<dbReference type="AlphaFoldDB" id="A0A918QYH0"/>
<evidence type="ECO:0000313" key="2">
    <source>
        <dbReference type="Proteomes" id="UP000636004"/>
    </source>
</evidence>
<protein>
    <submittedName>
        <fullName evidence="1">Uncharacterized protein</fullName>
    </submittedName>
</protein>
<gene>
    <name evidence="1" type="ORF">GCM10007028_07540</name>
</gene>
<name>A0A918QYH0_9FLAO</name>
<sequence length="179" mass="19907">MTFNLSFAQEAKNDMPTKEKVAYVELMGTIKEINKETREITVIGSEGELHTFTAGEDVKRFDEIAVGEVITFGFYKFLKAEFRKPTEEEIAEPLMVIADAEKAGMDMEPGVVIGAMVKAVVTIQVINLTYMYVTIKGPQGNYTTIDVEDEELIKKLHVGQVVIMTYGEAIAVSLTKVED</sequence>
<reference evidence="1" key="2">
    <citation type="submission" date="2020-09" db="EMBL/GenBank/DDBJ databases">
        <authorList>
            <person name="Sun Q."/>
            <person name="Kim S."/>
        </authorList>
    </citation>
    <scope>NUCLEOTIDE SEQUENCE</scope>
    <source>
        <strain evidence="1">KCTC 12710</strain>
    </source>
</reference>